<dbReference type="PROSITE" id="PS50931">
    <property type="entry name" value="HTH_LYSR"/>
    <property type="match status" value="1"/>
</dbReference>
<dbReference type="GO" id="GO:0003700">
    <property type="term" value="F:DNA-binding transcription factor activity"/>
    <property type="evidence" value="ECO:0007669"/>
    <property type="project" value="InterPro"/>
</dbReference>
<feature type="domain" description="HTH lysR-type" evidence="5">
    <location>
        <begin position="1"/>
        <end position="58"/>
    </location>
</feature>
<proteinExistence type="inferred from homology"/>
<evidence type="ECO:0000256" key="1">
    <source>
        <dbReference type="ARBA" id="ARBA00009437"/>
    </source>
</evidence>
<dbReference type="SUPFAM" id="SSF53850">
    <property type="entry name" value="Periplasmic binding protein-like II"/>
    <property type="match status" value="1"/>
</dbReference>
<dbReference type="OrthoDB" id="9786526at2"/>
<dbReference type="Gene3D" id="3.40.190.290">
    <property type="match status" value="1"/>
</dbReference>
<dbReference type="EMBL" id="CP011035">
    <property type="protein sequence ID" value="ALS35082.1"/>
    <property type="molecule type" value="Genomic_DNA"/>
</dbReference>
<evidence type="ECO:0000313" key="7">
    <source>
        <dbReference type="Proteomes" id="UP000065261"/>
    </source>
</evidence>
<dbReference type="Proteomes" id="UP000065261">
    <property type="component" value="Chromosome II"/>
</dbReference>
<accession>A0A0U2WNY8</accession>
<dbReference type="KEGG" id="ptn:PTRA_b0635"/>
<evidence type="ECO:0000256" key="4">
    <source>
        <dbReference type="ARBA" id="ARBA00023163"/>
    </source>
</evidence>
<evidence type="ECO:0000259" key="5">
    <source>
        <dbReference type="PROSITE" id="PS50931"/>
    </source>
</evidence>
<dbReference type="PANTHER" id="PTHR30126">
    <property type="entry name" value="HTH-TYPE TRANSCRIPTIONAL REGULATOR"/>
    <property type="match status" value="1"/>
</dbReference>
<dbReference type="InterPro" id="IPR036390">
    <property type="entry name" value="WH_DNA-bd_sf"/>
</dbReference>
<dbReference type="InterPro" id="IPR000847">
    <property type="entry name" value="LysR_HTH_N"/>
</dbReference>
<dbReference type="AlphaFoldDB" id="A0A0U2WNY8"/>
<reference evidence="6 7" key="1">
    <citation type="submission" date="2015-03" db="EMBL/GenBank/DDBJ databases">
        <authorList>
            <person name="Murphy D."/>
        </authorList>
    </citation>
    <scope>NUCLEOTIDE SEQUENCE [LARGE SCALE GENOMIC DNA]</scope>
    <source>
        <strain evidence="6 7">KMM 520</strain>
    </source>
</reference>
<dbReference type="GO" id="GO:0000976">
    <property type="term" value="F:transcription cis-regulatory region binding"/>
    <property type="evidence" value="ECO:0007669"/>
    <property type="project" value="TreeGrafter"/>
</dbReference>
<comment type="similarity">
    <text evidence="1">Belongs to the LysR transcriptional regulatory family.</text>
</comment>
<dbReference type="InterPro" id="IPR005119">
    <property type="entry name" value="LysR_subst-bd"/>
</dbReference>
<dbReference type="SUPFAM" id="SSF46785">
    <property type="entry name" value="Winged helix' DNA-binding domain"/>
    <property type="match status" value="1"/>
</dbReference>
<keyword evidence="3" id="KW-0238">DNA-binding</keyword>
<dbReference type="PATRIC" id="fig|1315283.4.peg.3672"/>
<evidence type="ECO:0000256" key="3">
    <source>
        <dbReference type="ARBA" id="ARBA00023125"/>
    </source>
</evidence>
<sequence>MKLNQLQILDAIVQSASLSAAAIKLHKTQPALTLAIKSLETKIGFALLDRSQYRLQLTEKGRIFHRQAKQLLNNNEELAQLAKELALGNEAQFRICYEQICHVQSYNEIISNTFRVFNSTEFSLTSGKRFISLEQVNNGQAELGIGPWFDLFHATGDLESLPIGKLDIGIVSAKNIIPNTLSYSELQSYPCLAMFESGLSIDSDRLSYSKGPAMMKIDDISSLKSFLLSGAGWAMISLEHCAEEIKSGLLQKVSITDREHEFSTQIRVFRQHSSHHGPVARTIWQQFTQLSQAYLKKHGN</sequence>
<evidence type="ECO:0000313" key="6">
    <source>
        <dbReference type="EMBL" id="ALS35082.1"/>
    </source>
</evidence>
<organism evidence="6">
    <name type="scientific">Pseudoalteromonas translucida KMM 520</name>
    <dbReference type="NCBI Taxonomy" id="1315283"/>
    <lineage>
        <taxon>Bacteria</taxon>
        <taxon>Pseudomonadati</taxon>
        <taxon>Pseudomonadota</taxon>
        <taxon>Gammaproteobacteria</taxon>
        <taxon>Alteromonadales</taxon>
        <taxon>Pseudoalteromonadaceae</taxon>
        <taxon>Pseudoalteromonas</taxon>
    </lineage>
</organism>
<dbReference type="RefSeq" id="WP_058375035.1">
    <property type="nucleotide sequence ID" value="NZ_CP011035.1"/>
</dbReference>
<dbReference type="PRINTS" id="PR00039">
    <property type="entry name" value="HTHLYSR"/>
</dbReference>
<keyword evidence="4" id="KW-0804">Transcription</keyword>
<dbReference type="Pfam" id="PF00126">
    <property type="entry name" value="HTH_1"/>
    <property type="match status" value="1"/>
</dbReference>
<dbReference type="Gene3D" id="1.10.10.10">
    <property type="entry name" value="Winged helix-like DNA-binding domain superfamily/Winged helix DNA-binding domain"/>
    <property type="match status" value="1"/>
</dbReference>
<gene>
    <name evidence="6" type="ORF">PTRA_b0635</name>
</gene>
<dbReference type="InterPro" id="IPR036388">
    <property type="entry name" value="WH-like_DNA-bd_sf"/>
</dbReference>
<evidence type="ECO:0000256" key="2">
    <source>
        <dbReference type="ARBA" id="ARBA00023015"/>
    </source>
</evidence>
<protein>
    <recommendedName>
        <fullName evidence="5">HTH lysR-type domain-containing protein</fullName>
    </recommendedName>
</protein>
<dbReference type="PANTHER" id="PTHR30126:SF22">
    <property type="entry name" value="HTH-TYPE TRANSCRIPTIONAL REGULATOR YHAJ-RELATED"/>
    <property type="match status" value="1"/>
</dbReference>
<dbReference type="Pfam" id="PF03466">
    <property type="entry name" value="LysR_substrate"/>
    <property type="match status" value="1"/>
</dbReference>
<name>A0A0U2WNY8_9GAMM</name>
<keyword evidence="2" id="KW-0805">Transcription regulation</keyword>